<dbReference type="PROSITE" id="PS50800">
    <property type="entry name" value="SAP"/>
    <property type="match status" value="1"/>
</dbReference>
<dbReference type="PANTHER" id="PTHR28072">
    <property type="entry name" value="CRUCIFORM CUTTING ENDONUCLEASE 1, MITOCHONDRIAL-RELATED"/>
    <property type="match status" value="1"/>
</dbReference>
<dbReference type="FunCoup" id="H0EU04">
    <property type="interactions" value="12"/>
</dbReference>
<dbReference type="SUPFAM" id="SSF68906">
    <property type="entry name" value="SAP domain"/>
    <property type="match status" value="1"/>
</dbReference>
<keyword evidence="2" id="KW-0540">Nuclease</keyword>
<dbReference type="InterPro" id="IPR012337">
    <property type="entry name" value="RNaseH-like_sf"/>
</dbReference>
<dbReference type="GO" id="GO:0004520">
    <property type="term" value="F:DNA endonuclease activity"/>
    <property type="evidence" value="ECO:0007669"/>
    <property type="project" value="TreeGrafter"/>
</dbReference>
<dbReference type="InterPro" id="IPR039197">
    <property type="entry name" value="Mrs1/Cce1"/>
</dbReference>
<name>H0EU04_GLAL7</name>
<reference evidence="2 3" key="1">
    <citation type="journal article" date="2012" name="Eukaryot. Cell">
        <title>Genome sequence of the fungus Glarea lozoyensis: the first genome sequence of a species from the Helotiaceae family.</title>
        <authorList>
            <person name="Youssar L."/>
            <person name="Gruening B.A."/>
            <person name="Erxleben A."/>
            <person name="Guenther S."/>
            <person name="Huettel W."/>
        </authorList>
    </citation>
    <scope>NUCLEOTIDE SEQUENCE [LARGE SCALE GENOMIC DNA]</scope>
    <source>
        <strain evidence="3">ATCC 74030 / MF5533</strain>
    </source>
</reference>
<proteinExistence type="predicted"/>
<protein>
    <submittedName>
        <fullName evidence="2">Putative Cruciform cutting endonuclease 1, mitochondrial</fullName>
    </submittedName>
</protein>
<evidence type="ECO:0000313" key="2">
    <source>
        <dbReference type="EMBL" id="EHK97996.1"/>
    </source>
</evidence>
<evidence type="ECO:0000259" key="1">
    <source>
        <dbReference type="PROSITE" id="PS50800"/>
    </source>
</evidence>
<dbReference type="GO" id="GO:0000402">
    <property type="term" value="F:crossed form four-way junction DNA binding"/>
    <property type="evidence" value="ECO:0007669"/>
    <property type="project" value="TreeGrafter"/>
</dbReference>
<dbReference type="EMBL" id="AGUE01000167">
    <property type="protein sequence ID" value="EHK97996.1"/>
    <property type="molecule type" value="Genomic_DNA"/>
</dbReference>
<dbReference type="GO" id="GO:0070336">
    <property type="term" value="F:flap-structured DNA binding"/>
    <property type="evidence" value="ECO:0007669"/>
    <property type="project" value="TreeGrafter"/>
</dbReference>
<dbReference type="CDD" id="cd16963">
    <property type="entry name" value="CCE1"/>
    <property type="match status" value="1"/>
</dbReference>
<dbReference type="SUPFAM" id="SSF53098">
    <property type="entry name" value="Ribonuclease H-like"/>
    <property type="match status" value="1"/>
</dbReference>
<keyword evidence="2" id="KW-0378">Hydrolase</keyword>
<dbReference type="InterPro" id="IPR003034">
    <property type="entry name" value="SAP_dom"/>
</dbReference>
<dbReference type="Proteomes" id="UP000005446">
    <property type="component" value="Unassembled WGS sequence"/>
</dbReference>
<dbReference type="InParanoid" id="H0EU04"/>
<accession>H0EU04</accession>
<keyword evidence="2" id="KW-0255">Endonuclease</keyword>
<dbReference type="GO" id="GO:0000403">
    <property type="term" value="F:Y-form DNA binding"/>
    <property type="evidence" value="ECO:0007669"/>
    <property type="project" value="TreeGrafter"/>
</dbReference>
<organism evidence="2 3">
    <name type="scientific">Glarea lozoyensis (strain ATCC 74030 / MF5533)</name>
    <dbReference type="NCBI Taxonomy" id="1104152"/>
    <lineage>
        <taxon>Eukaryota</taxon>
        <taxon>Fungi</taxon>
        <taxon>Dikarya</taxon>
        <taxon>Ascomycota</taxon>
        <taxon>Pezizomycotina</taxon>
        <taxon>Leotiomycetes</taxon>
        <taxon>Helotiales</taxon>
        <taxon>Helotiaceae</taxon>
        <taxon>Glarea</taxon>
    </lineage>
</organism>
<dbReference type="Pfam" id="PF09159">
    <property type="entry name" value="Ydc2-catalyt"/>
    <property type="match status" value="1"/>
</dbReference>
<dbReference type="PANTHER" id="PTHR28072:SF1">
    <property type="entry name" value="CRUCIFORM CUTTING ENDONUCLEASE 1, MITOCHONDRIAL-RELATED"/>
    <property type="match status" value="1"/>
</dbReference>
<comment type="caution">
    <text evidence="2">The sequence shown here is derived from an EMBL/GenBank/DDBJ whole genome shotgun (WGS) entry which is preliminary data.</text>
</comment>
<dbReference type="GO" id="GO:0005739">
    <property type="term" value="C:mitochondrion"/>
    <property type="evidence" value="ECO:0007669"/>
    <property type="project" value="TreeGrafter"/>
</dbReference>
<dbReference type="HOGENOM" id="CLU_042191_0_0_1"/>
<dbReference type="Gene3D" id="3.30.420.10">
    <property type="entry name" value="Ribonuclease H-like superfamily/Ribonuclease H"/>
    <property type="match status" value="1"/>
</dbReference>
<keyword evidence="3" id="KW-1185">Reference proteome</keyword>
<dbReference type="InterPro" id="IPR015242">
    <property type="entry name" value="Ydc2_cat"/>
</dbReference>
<dbReference type="InterPro" id="IPR036361">
    <property type="entry name" value="SAP_dom_sf"/>
</dbReference>
<dbReference type="OrthoDB" id="5552842at2759"/>
<dbReference type="AlphaFoldDB" id="H0EU04"/>
<gene>
    <name evidence="2" type="ORF">M7I_6229</name>
</gene>
<dbReference type="InterPro" id="IPR036397">
    <property type="entry name" value="RNaseH_sf"/>
</dbReference>
<feature type="domain" description="SAP" evidence="1">
    <location>
        <begin position="6"/>
        <end position="40"/>
    </location>
</feature>
<evidence type="ECO:0000313" key="3">
    <source>
        <dbReference type="Proteomes" id="UP000005446"/>
    </source>
</evidence>
<sequence>MAFTIPKTLKLSQLKQLTQKCGLPSTGTKPILTQRLYDEITKSNASPPKDVTRILSIDMGIRNLAYCILEVPPEKKKEEKGVPIVRAWHRLAVSSAPKILPIDEKAKKVKKEVEKENFTPTTLSQIAYTLLRKRLLVLKPTHVLIERQRFRSMGSKHILEWTIRVNMFESMLYGVLYTLREEGIWKGSVEAIAPGKVGPFWVGEDVDVDAQGKLRKSKSAKIQNKGAKIDLVKRWLEGETTLELGNAEVEGMARAYKEKWKRGVGGGKAVMSDDGEKMGKLDDLADSLLQGMAWIQWEENKKLALKRGVEDLMKELGQEIKR</sequence>